<sequence>MYDVVIKNGLIADGNGDELYKADVAVNGDTIVAVAPSIEIDNAKDFVDAEGKVVAPGFVDVHSHSDYYLLIDPRGESKTTQGVTTELSGNCGYAAAPMSGEVFERRSRDYEKQFDICVRWNDLEGYFKTLSEAKPALNFAALIGYNTVRGSVLGPNSTQPDAGSFKLIKEMIAKGLDQGAFGMSVGVVYPPACFAGEEEFIEAFKVVASRGKVFTSHIRSEGARLLESLEEVIRIARSSETRLQVSHLKTAGKDNWSKLDKAFEILESGMEDGVEIMCDRYPYLASNTGLQVVLPDSAFDGGRDPLIAMLKNSGERDVFKADILKRHPEPEYWETVMVSQVATGRNRDIEGLSVTQGALVRGKEPFDFVFDLLAEERADVEAIFFCMNKDNMDRIIQKPWVVIGSDSGARAIDGPLALGRPHPRGFGSFPKFFKEFVREKKMFTIPQAVRKTSTDACDFFGIGDRGRIGRGLKADIVVFDPETIGDTASYIKPMSYSVGVSELFINGTRAIKNGKPVDGAAGRILTN</sequence>
<proteinExistence type="predicted"/>
<dbReference type="InterPro" id="IPR032466">
    <property type="entry name" value="Metal_Hydrolase"/>
</dbReference>
<organism evidence="2">
    <name type="scientific">hydrothermal vent metagenome</name>
    <dbReference type="NCBI Taxonomy" id="652676"/>
    <lineage>
        <taxon>unclassified sequences</taxon>
        <taxon>metagenomes</taxon>
        <taxon>ecological metagenomes</taxon>
    </lineage>
</organism>
<evidence type="ECO:0000313" key="2">
    <source>
        <dbReference type="EMBL" id="VAX25692.1"/>
    </source>
</evidence>
<dbReference type="InterPro" id="IPR011059">
    <property type="entry name" value="Metal-dep_hydrolase_composite"/>
</dbReference>
<dbReference type="Gene3D" id="2.30.40.10">
    <property type="entry name" value="Urease, subunit C, domain 1"/>
    <property type="match status" value="1"/>
</dbReference>
<dbReference type="InterPro" id="IPR013108">
    <property type="entry name" value="Amidohydro_3"/>
</dbReference>
<dbReference type="Gene3D" id="3.30.1490.130">
    <property type="entry name" value="D-aminoacylase. Domain 3"/>
    <property type="match status" value="1"/>
</dbReference>
<dbReference type="InterPro" id="IPR050378">
    <property type="entry name" value="Metallo-dep_Hydrolases_sf"/>
</dbReference>
<accession>A0A3B1CBY7</accession>
<dbReference type="GO" id="GO:0016811">
    <property type="term" value="F:hydrolase activity, acting on carbon-nitrogen (but not peptide) bonds, in linear amides"/>
    <property type="evidence" value="ECO:0007669"/>
    <property type="project" value="InterPro"/>
</dbReference>
<reference evidence="2" key="1">
    <citation type="submission" date="2018-06" db="EMBL/GenBank/DDBJ databases">
        <authorList>
            <person name="Zhirakovskaya E."/>
        </authorList>
    </citation>
    <scope>NUCLEOTIDE SEQUENCE</scope>
</reference>
<name>A0A3B1CBY7_9ZZZZ</name>
<dbReference type="SUPFAM" id="SSF51338">
    <property type="entry name" value="Composite domain of metallo-dependent hydrolases"/>
    <property type="match status" value="1"/>
</dbReference>
<dbReference type="SUPFAM" id="SSF51556">
    <property type="entry name" value="Metallo-dependent hydrolases"/>
    <property type="match status" value="1"/>
</dbReference>
<dbReference type="InterPro" id="IPR023100">
    <property type="entry name" value="D-aminoacylase_insert_dom_sf"/>
</dbReference>
<dbReference type="PANTHER" id="PTHR11647">
    <property type="entry name" value="HYDRANTOINASE/DIHYDROPYRIMIDINASE FAMILY MEMBER"/>
    <property type="match status" value="1"/>
</dbReference>
<dbReference type="PANTHER" id="PTHR11647:SF1">
    <property type="entry name" value="COLLAPSIN RESPONSE MEDIATOR PROTEIN"/>
    <property type="match status" value="1"/>
</dbReference>
<dbReference type="AlphaFoldDB" id="A0A3B1CBY7"/>
<dbReference type="Gene3D" id="3.20.20.140">
    <property type="entry name" value="Metal-dependent hydrolases"/>
    <property type="match status" value="1"/>
</dbReference>
<evidence type="ECO:0000259" key="1">
    <source>
        <dbReference type="Pfam" id="PF07969"/>
    </source>
</evidence>
<gene>
    <name evidence="2" type="ORF">MNBD_NITROSPINAE02-5</name>
</gene>
<protein>
    <recommendedName>
        <fullName evidence="1">Amidohydrolase 3 domain-containing protein</fullName>
    </recommendedName>
</protein>
<dbReference type="Pfam" id="PF07969">
    <property type="entry name" value="Amidohydro_3"/>
    <property type="match status" value="1"/>
</dbReference>
<dbReference type="EMBL" id="UOGE01000109">
    <property type="protein sequence ID" value="VAX25692.1"/>
    <property type="molecule type" value="Genomic_DNA"/>
</dbReference>
<feature type="domain" description="Amidohydrolase 3" evidence="1">
    <location>
        <begin position="46"/>
        <end position="482"/>
    </location>
</feature>